<dbReference type="PANTHER" id="PTHR24148">
    <property type="entry name" value="ANKYRIN REPEAT DOMAIN-CONTAINING PROTEIN 39 HOMOLOG-RELATED"/>
    <property type="match status" value="1"/>
</dbReference>
<keyword evidence="3" id="KW-1185">Reference proteome</keyword>
<reference evidence="2 4" key="1">
    <citation type="journal article" date="2020" name="Stud. Mycol.">
        <title>101 Dothideomycetes genomes: a test case for predicting lifestyles and emergence of pathogens.</title>
        <authorList>
            <person name="Haridas S."/>
            <person name="Albert R."/>
            <person name="Binder M."/>
            <person name="Bloem J."/>
            <person name="Labutti K."/>
            <person name="Salamov A."/>
            <person name="Andreopoulos B."/>
            <person name="Baker S."/>
            <person name="Barry K."/>
            <person name="Bills G."/>
            <person name="Bluhm B."/>
            <person name="Cannon C."/>
            <person name="Castanera R."/>
            <person name="Culley D."/>
            <person name="Daum C."/>
            <person name="Ezra D."/>
            <person name="Gonzalez J."/>
            <person name="Henrissat B."/>
            <person name="Kuo A."/>
            <person name="Liang C."/>
            <person name="Lipzen A."/>
            <person name="Lutzoni F."/>
            <person name="Magnuson J."/>
            <person name="Mondo S."/>
            <person name="Nolan M."/>
            <person name="Ohm R."/>
            <person name="Pangilinan J."/>
            <person name="Park H.-J."/>
            <person name="Ramirez L."/>
            <person name="Alfaro M."/>
            <person name="Sun H."/>
            <person name="Tritt A."/>
            <person name="Yoshinaga Y."/>
            <person name="Zwiers L.-H."/>
            <person name="Turgeon B."/>
            <person name="Goodwin S."/>
            <person name="Spatafora J."/>
            <person name="Crous P."/>
            <person name="Grigoriev I."/>
        </authorList>
    </citation>
    <scope>NUCLEOTIDE SEQUENCE</scope>
    <source>
        <strain evidence="2 4">CBS 304.34</strain>
    </source>
</reference>
<dbReference type="EMBL" id="MU003692">
    <property type="protein sequence ID" value="KAF2816936.1"/>
    <property type="molecule type" value="Genomic_DNA"/>
</dbReference>
<dbReference type="GeneID" id="54455775"/>
<dbReference type="PANTHER" id="PTHR24148:SF77">
    <property type="entry name" value="HETEROKARYON INCOMPATIBILITY DOMAIN-CONTAINING PROTEIN"/>
    <property type="match status" value="1"/>
</dbReference>
<feature type="domain" description="Heterokaryon incompatibility" evidence="1">
    <location>
        <begin position="92"/>
        <end position="215"/>
    </location>
</feature>
<dbReference type="OrthoDB" id="5416609at2759"/>
<reference evidence="4" key="2">
    <citation type="submission" date="2020-04" db="EMBL/GenBank/DDBJ databases">
        <authorList>
            <consortium name="NCBI Genome Project"/>
        </authorList>
    </citation>
    <scope>NUCLEOTIDE SEQUENCE</scope>
    <source>
        <strain evidence="4">CBS 304.34</strain>
    </source>
</reference>
<dbReference type="Proteomes" id="UP000504636">
    <property type="component" value="Unplaced"/>
</dbReference>
<evidence type="ECO:0000313" key="2">
    <source>
        <dbReference type="EMBL" id="KAF2816936.1"/>
    </source>
</evidence>
<dbReference type="InterPro" id="IPR010730">
    <property type="entry name" value="HET"/>
</dbReference>
<gene>
    <name evidence="2 4" type="ORF">BDZ99DRAFT_373597</name>
</gene>
<sequence>MENSKGTRSNDYLTVALRGLSKTLFPKWYAAAHAPPFYVPLFKYQPLPDPTRMIRLITIKPSPHYQWYDPEQIIVIETKAVILEECPEHHSFVAISYCWGNPNETSKIICDGAVMTITKSLHEALLRFRGRSERTFWADAICINQTDDSEKTQQVRLMRQIYETASTVAVWLGDAGANSDHEIFRYLPQLDDIGWSSVGQFLQRPWWGRMWIIQEIAVA</sequence>
<feature type="non-terminal residue" evidence="2">
    <location>
        <position position="219"/>
    </location>
</feature>
<accession>A0A6A6Z7A3</accession>
<evidence type="ECO:0000259" key="1">
    <source>
        <dbReference type="Pfam" id="PF06985"/>
    </source>
</evidence>
<reference evidence="4" key="3">
    <citation type="submission" date="2025-04" db="UniProtKB">
        <authorList>
            <consortium name="RefSeq"/>
        </authorList>
    </citation>
    <scope>IDENTIFICATION</scope>
    <source>
        <strain evidence="4">CBS 304.34</strain>
    </source>
</reference>
<evidence type="ECO:0000313" key="3">
    <source>
        <dbReference type="Proteomes" id="UP000504636"/>
    </source>
</evidence>
<name>A0A6A6Z7A3_9PEZI</name>
<organism evidence="2">
    <name type="scientific">Mytilinidion resinicola</name>
    <dbReference type="NCBI Taxonomy" id="574789"/>
    <lineage>
        <taxon>Eukaryota</taxon>
        <taxon>Fungi</taxon>
        <taxon>Dikarya</taxon>
        <taxon>Ascomycota</taxon>
        <taxon>Pezizomycotina</taxon>
        <taxon>Dothideomycetes</taxon>
        <taxon>Pleosporomycetidae</taxon>
        <taxon>Mytilinidiales</taxon>
        <taxon>Mytilinidiaceae</taxon>
        <taxon>Mytilinidion</taxon>
    </lineage>
</organism>
<protein>
    <submittedName>
        <fullName evidence="2 4">HET-domain-containing protein</fullName>
    </submittedName>
</protein>
<dbReference type="AlphaFoldDB" id="A0A6A6Z7A3"/>
<dbReference type="Pfam" id="PF06985">
    <property type="entry name" value="HET"/>
    <property type="match status" value="1"/>
</dbReference>
<dbReference type="InterPro" id="IPR052895">
    <property type="entry name" value="HetReg/Transcr_Mod"/>
</dbReference>
<evidence type="ECO:0000313" key="4">
    <source>
        <dbReference type="RefSeq" id="XP_033583900.1"/>
    </source>
</evidence>
<proteinExistence type="predicted"/>
<dbReference type="RefSeq" id="XP_033583900.1">
    <property type="nucleotide sequence ID" value="XM_033714882.1"/>
</dbReference>